<accession>A0A1E3RS22</accession>
<dbReference type="RefSeq" id="WP_069411996.1">
    <property type="nucleotide sequence ID" value="NZ_JACKUL010000020.1"/>
</dbReference>
<keyword evidence="1" id="KW-1133">Transmembrane helix</keyword>
<organism evidence="2 3">
    <name type="scientific">Mycolicibacterium flavescens</name>
    <name type="common">Mycobacterium flavescens</name>
    <dbReference type="NCBI Taxonomy" id="1776"/>
    <lineage>
        <taxon>Bacteria</taxon>
        <taxon>Bacillati</taxon>
        <taxon>Actinomycetota</taxon>
        <taxon>Actinomycetes</taxon>
        <taxon>Mycobacteriales</taxon>
        <taxon>Mycobacteriaceae</taxon>
        <taxon>Mycolicibacterium</taxon>
    </lineage>
</organism>
<name>A0A1E3RS22_MYCFV</name>
<keyword evidence="1" id="KW-0472">Membrane</keyword>
<dbReference type="EMBL" id="MIHA01000001">
    <property type="protein sequence ID" value="ODQ92644.1"/>
    <property type="molecule type" value="Genomic_DNA"/>
</dbReference>
<feature type="transmembrane region" description="Helical" evidence="1">
    <location>
        <begin position="236"/>
        <end position="253"/>
    </location>
</feature>
<proteinExistence type="predicted"/>
<dbReference type="STRING" id="1776.BHQ18_01495"/>
<evidence type="ECO:0000313" key="2">
    <source>
        <dbReference type="EMBL" id="ODQ92644.1"/>
    </source>
</evidence>
<feature type="transmembrane region" description="Helical" evidence="1">
    <location>
        <begin position="185"/>
        <end position="204"/>
    </location>
</feature>
<sequence>MIAGAVARNVRAEQIRTGGCSRLWTVEIPAAAGIPVAITFAVALIAESFARIPGQISVLQVTTSNAAYWVITITVAMVAVAGADGQTAENRYHAGEYVRLAMPRPWPVLTGRWLFYGVVGAAVAAATVAVVLIGLPVIAPTVYGPVSIGDDVGVRLLWSVPLLAFFAAGAGVGVGALVRSPLGAVGAILLWAFVVESAAGYLPSGATLQRFLPLLNAVYGTGQDSVLTPPWGPNAALVYACSVFTAIIAIAAVERTVRK</sequence>
<dbReference type="OrthoDB" id="4411497at2"/>
<protein>
    <submittedName>
        <fullName evidence="2">ABC transporter</fullName>
    </submittedName>
</protein>
<feature type="transmembrane region" description="Helical" evidence="1">
    <location>
        <begin position="113"/>
        <end position="138"/>
    </location>
</feature>
<comment type="caution">
    <text evidence="2">The sequence shown here is derived from an EMBL/GenBank/DDBJ whole genome shotgun (WGS) entry which is preliminary data.</text>
</comment>
<keyword evidence="3" id="KW-1185">Reference proteome</keyword>
<feature type="transmembrane region" description="Helical" evidence="1">
    <location>
        <begin position="66"/>
        <end position="83"/>
    </location>
</feature>
<gene>
    <name evidence="2" type="ORF">BHQ18_01495</name>
</gene>
<dbReference type="AlphaFoldDB" id="A0A1E3RS22"/>
<feature type="transmembrane region" description="Helical" evidence="1">
    <location>
        <begin position="158"/>
        <end position="178"/>
    </location>
</feature>
<evidence type="ECO:0000313" key="3">
    <source>
        <dbReference type="Proteomes" id="UP000094053"/>
    </source>
</evidence>
<reference evidence="3" key="1">
    <citation type="submission" date="2016-09" db="EMBL/GenBank/DDBJ databases">
        <authorList>
            <person name="Greninger A.L."/>
            <person name="Jerome K.R."/>
            <person name="Mcnair B."/>
            <person name="Wallis C."/>
            <person name="Fang F."/>
        </authorList>
    </citation>
    <scope>NUCLEOTIDE SEQUENCE [LARGE SCALE GENOMIC DNA]</scope>
    <source>
        <strain evidence="3">M6</strain>
    </source>
</reference>
<keyword evidence="1" id="KW-0812">Transmembrane</keyword>
<feature type="transmembrane region" description="Helical" evidence="1">
    <location>
        <begin position="23"/>
        <end position="46"/>
    </location>
</feature>
<evidence type="ECO:0000256" key="1">
    <source>
        <dbReference type="SAM" id="Phobius"/>
    </source>
</evidence>
<dbReference type="Proteomes" id="UP000094053">
    <property type="component" value="Unassembled WGS sequence"/>
</dbReference>